<feature type="domain" description="SH3" evidence="3">
    <location>
        <begin position="285"/>
        <end position="347"/>
    </location>
</feature>
<dbReference type="PROSITE" id="PS50002">
    <property type="entry name" value="SH3"/>
    <property type="match status" value="1"/>
</dbReference>
<comment type="caution">
    <text evidence="5">The sequence shown here is derived from an EMBL/GenBank/DDBJ whole genome shotgun (WGS) entry which is preliminary data.</text>
</comment>
<reference evidence="5" key="1">
    <citation type="submission" date="2021-02" db="EMBL/GenBank/DDBJ databases">
        <authorList>
            <person name="Nowell W R."/>
        </authorList>
    </citation>
    <scope>NUCLEOTIDE SEQUENCE</scope>
</reference>
<dbReference type="AlphaFoldDB" id="A0A816CET4"/>
<evidence type="ECO:0000259" key="3">
    <source>
        <dbReference type="PROSITE" id="PS50002"/>
    </source>
</evidence>
<dbReference type="PROSITE" id="PS51021">
    <property type="entry name" value="BAR"/>
    <property type="match status" value="1"/>
</dbReference>
<evidence type="ECO:0000259" key="4">
    <source>
        <dbReference type="PROSITE" id="PS51021"/>
    </source>
</evidence>
<feature type="domain" description="BAR" evidence="4">
    <location>
        <begin position="21"/>
        <end position="282"/>
    </location>
</feature>
<dbReference type="Proteomes" id="UP000663855">
    <property type="component" value="Unassembled WGS sequence"/>
</dbReference>
<dbReference type="EMBL" id="CAJNOV010018497">
    <property type="protein sequence ID" value="CAF1620664.1"/>
    <property type="molecule type" value="Genomic_DNA"/>
</dbReference>
<dbReference type="Pfam" id="PF00018">
    <property type="entry name" value="SH3_1"/>
    <property type="match status" value="1"/>
</dbReference>
<keyword evidence="1 2" id="KW-0728">SH3 domain</keyword>
<evidence type="ECO:0000313" key="6">
    <source>
        <dbReference type="Proteomes" id="UP000663855"/>
    </source>
</evidence>
<dbReference type="Pfam" id="PF03114">
    <property type="entry name" value="BAR"/>
    <property type="match status" value="1"/>
</dbReference>
<accession>A0A816CET4</accession>
<dbReference type="SMART" id="SM00721">
    <property type="entry name" value="BAR"/>
    <property type="match status" value="1"/>
</dbReference>
<dbReference type="GO" id="GO:0005737">
    <property type="term" value="C:cytoplasm"/>
    <property type="evidence" value="ECO:0007669"/>
    <property type="project" value="InterPro"/>
</dbReference>
<dbReference type="Gene3D" id="2.30.30.40">
    <property type="entry name" value="SH3 Domains"/>
    <property type="match status" value="1"/>
</dbReference>
<dbReference type="InterPro" id="IPR004148">
    <property type="entry name" value="BAR_dom"/>
</dbReference>
<protein>
    <submittedName>
        <fullName evidence="5">Uncharacterized protein</fullName>
    </submittedName>
</protein>
<name>A0A816CET4_9BILA</name>
<dbReference type="InterPro" id="IPR001452">
    <property type="entry name" value="SH3_domain"/>
</dbReference>
<dbReference type="SUPFAM" id="SSF103657">
    <property type="entry name" value="BAR/IMD domain-like"/>
    <property type="match status" value="1"/>
</dbReference>
<sequence length="349" mass="39754">MNFNLKAAGTLISRAKQFTEEKLGQATDRTAYDDNFDHLLLDADRAKAWTERLISNVSIFLQPNPTKAWTERLISNVSIFLQPNPNERLEDFILTKFDQKTNKQNIVEQLGQCMVEAGNDFGSSTQYGSTLIKCGQTHQKLGHIYKDFIQSSVMGYMQPLKSFLEGEMKSITKERRTLEMRRLDLDAARSKQKKNKMLSRNNNTPVAMADSSDADVRHAQAEFERQYHITRLALDGLPNAQNHHLSCLFDLIESELQYHQKSVQILEELHRKIGLSKSIPHASSPRLRTAIIKFDYEALDSNELSVLAKETVNIISDGDDSDWVTVEKQLSKQHGRVPRAYLQIDASLS</sequence>
<evidence type="ECO:0000256" key="1">
    <source>
        <dbReference type="ARBA" id="ARBA00022443"/>
    </source>
</evidence>
<evidence type="ECO:0000313" key="5">
    <source>
        <dbReference type="EMBL" id="CAF1620664.1"/>
    </source>
</evidence>
<evidence type="ECO:0000256" key="2">
    <source>
        <dbReference type="PROSITE-ProRule" id="PRU00192"/>
    </source>
</evidence>
<proteinExistence type="predicted"/>
<dbReference type="SMART" id="SM00326">
    <property type="entry name" value="SH3"/>
    <property type="match status" value="1"/>
</dbReference>
<organism evidence="5 6">
    <name type="scientific">Rotaria magnacalcarata</name>
    <dbReference type="NCBI Taxonomy" id="392030"/>
    <lineage>
        <taxon>Eukaryota</taxon>
        <taxon>Metazoa</taxon>
        <taxon>Spiralia</taxon>
        <taxon>Gnathifera</taxon>
        <taxon>Rotifera</taxon>
        <taxon>Eurotatoria</taxon>
        <taxon>Bdelloidea</taxon>
        <taxon>Philodinida</taxon>
        <taxon>Philodinidae</taxon>
        <taxon>Rotaria</taxon>
    </lineage>
</organism>
<dbReference type="SUPFAM" id="SSF50044">
    <property type="entry name" value="SH3-domain"/>
    <property type="match status" value="1"/>
</dbReference>
<dbReference type="Gene3D" id="1.20.1270.60">
    <property type="entry name" value="Arfaptin homology (AH) domain/BAR domain"/>
    <property type="match status" value="2"/>
</dbReference>
<gene>
    <name evidence="5" type="ORF">CJN711_LOCUS37868</name>
</gene>
<dbReference type="InterPro" id="IPR027267">
    <property type="entry name" value="AH/BAR_dom_sf"/>
</dbReference>
<dbReference type="InterPro" id="IPR036028">
    <property type="entry name" value="SH3-like_dom_sf"/>
</dbReference>